<dbReference type="Pfam" id="PF06250">
    <property type="entry name" value="YhcG_C"/>
    <property type="match status" value="1"/>
</dbReference>
<evidence type="ECO:0000259" key="2">
    <source>
        <dbReference type="Pfam" id="PF17761"/>
    </source>
</evidence>
<feature type="domain" description="YhcG PDDEXK nuclease" evidence="1">
    <location>
        <begin position="197"/>
        <end position="350"/>
    </location>
</feature>
<dbReference type="InterPro" id="IPR011856">
    <property type="entry name" value="tRNA_endonuc-like_dom_sf"/>
</dbReference>
<evidence type="ECO:0000259" key="1">
    <source>
        <dbReference type="Pfam" id="PF06250"/>
    </source>
</evidence>
<dbReference type="EMBL" id="SGVY01000019">
    <property type="protein sequence ID" value="TFH80611.1"/>
    <property type="molecule type" value="Genomic_DNA"/>
</dbReference>
<evidence type="ECO:0000313" key="3">
    <source>
        <dbReference type="EMBL" id="TFH80611.1"/>
    </source>
</evidence>
<feature type="domain" description="YhcG N-terminal" evidence="2">
    <location>
        <begin position="23"/>
        <end position="175"/>
    </location>
</feature>
<dbReference type="InterPro" id="IPR053148">
    <property type="entry name" value="PD-DEXK-like_domain"/>
</dbReference>
<name>A0A4Y8VJK0_9BACT</name>
<sequence>MNKPISILDKDYLQWVKELCMRYRQSQIKAAVKVNTEMLKFYWSLGRDIVELQIEQKWGEKVISRLVQDLHDALPNVSGLTKRNIYYCKQFYALYAPAIKMLPQTEATNEAETLPQVGAMFQSDIYCVPWGHHKVLIDKCFGYPEKAIFYIHEVVANGWSRSMLLNFISTDLYERQGKALNNFKSTLPAIDSDLAKELTKDPYNFAFTGITKPYNERILKDALLNNITKFLTELGTGFAYVGKEYRLQIGEKENFIDLLFYNLNLSCYLVLEVKIGSFTFADVGQLGGYVVACNHLLRKEGRDNPTIGILICKEKDRIQAQYALESSSQPIAISEYDLEKFYPEKLEGTMPTIEDWEAKLGGSIEHE</sequence>
<organism evidence="3 4">
    <name type="scientific">Segatella hominis</name>
    <dbReference type="NCBI Taxonomy" id="2518605"/>
    <lineage>
        <taxon>Bacteria</taxon>
        <taxon>Pseudomonadati</taxon>
        <taxon>Bacteroidota</taxon>
        <taxon>Bacteroidia</taxon>
        <taxon>Bacteroidales</taxon>
        <taxon>Prevotellaceae</taxon>
        <taxon>Segatella</taxon>
    </lineage>
</organism>
<gene>
    <name evidence="3" type="ORF">EXN75_08770</name>
</gene>
<proteinExistence type="predicted"/>
<dbReference type="PANTHER" id="PTHR30547">
    <property type="entry name" value="UNCHARACTERIZED PROTEIN YHCG-RELATED"/>
    <property type="match status" value="1"/>
</dbReference>
<dbReference type="Proteomes" id="UP000297872">
    <property type="component" value="Unassembled WGS sequence"/>
</dbReference>
<dbReference type="RefSeq" id="WP_134843508.1">
    <property type="nucleotide sequence ID" value="NZ_SGVY01000019.1"/>
</dbReference>
<keyword evidence="4" id="KW-1185">Reference proteome</keyword>
<comment type="caution">
    <text evidence="3">The sequence shown here is derived from an EMBL/GenBank/DDBJ whole genome shotgun (WGS) entry which is preliminary data.</text>
</comment>
<dbReference type="AlphaFoldDB" id="A0A4Y8VJK0"/>
<dbReference type="InterPro" id="IPR041527">
    <property type="entry name" value="YhcG_N"/>
</dbReference>
<reference evidence="3 4" key="1">
    <citation type="submission" date="2019-02" db="EMBL/GenBank/DDBJ databases">
        <title>Draft Genome Sequence of the Prevotella sp. BCRC 81118, Isolated from Human Feces.</title>
        <authorList>
            <person name="Huang C.-H."/>
        </authorList>
    </citation>
    <scope>NUCLEOTIDE SEQUENCE [LARGE SCALE GENOMIC DNA]</scope>
    <source>
        <strain evidence="3 4">BCRC 81118</strain>
    </source>
</reference>
<dbReference type="InterPro" id="IPR009362">
    <property type="entry name" value="YhcG_C"/>
</dbReference>
<dbReference type="Pfam" id="PF17761">
    <property type="entry name" value="DUF1016_N"/>
    <property type="match status" value="1"/>
</dbReference>
<dbReference type="OrthoDB" id="9801263at2"/>
<accession>A0A4Y8VJK0</accession>
<dbReference type="GeneID" id="302995379"/>
<evidence type="ECO:0000313" key="4">
    <source>
        <dbReference type="Proteomes" id="UP000297872"/>
    </source>
</evidence>
<protein>
    <submittedName>
        <fullName evidence="3">DUF1016 family protein</fullName>
    </submittedName>
</protein>
<dbReference type="PANTHER" id="PTHR30547:SF0">
    <property type="entry name" value="BLR8175 PROTEIN"/>
    <property type="match status" value="1"/>
</dbReference>
<dbReference type="Gene3D" id="3.40.1350.10">
    <property type="match status" value="1"/>
</dbReference>
<dbReference type="GO" id="GO:0003676">
    <property type="term" value="F:nucleic acid binding"/>
    <property type="evidence" value="ECO:0007669"/>
    <property type="project" value="InterPro"/>
</dbReference>